<dbReference type="EMBL" id="BMHB01000001">
    <property type="protein sequence ID" value="GGI14655.1"/>
    <property type="molecule type" value="Genomic_DNA"/>
</dbReference>
<protein>
    <submittedName>
        <fullName evidence="1">Uncharacterized protein</fullName>
    </submittedName>
</protein>
<gene>
    <name evidence="1" type="ORF">GCM10007380_24040</name>
</gene>
<dbReference type="RefSeq" id="WP_088000123.1">
    <property type="nucleotide sequence ID" value="NZ_BMHB01000001.1"/>
</dbReference>
<dbReference type="OrthoDB" id="2871424at2"/>
<name>A0A8J3AKV3_9BACI</name>
<evidence type="ECO:0000313" key="1">
    <source>
        <dbReference type="EMBL" id="GGI14655.1"/>
    </source>
</evidence>
<reference evidence="2" key="1">
    <citation type="journal article" date="2019" name="Int. J. Syst. Evol. Microbiol.">
        <title>The Global Catalogue of Microorganisms (GCM) 10K type strain sequencing project: providing services to taxonomists for standard genome sequencing and annotation.</title>
        <authorList>
            <consortium name="The Broad Institute Genomics Platform"/>
            <consortium name="The Broad Institute Genome Sequencing Center for Infectious Disease"/>
            <person name="Wu L."/>
            <person name="Ma J."/>
        </authorList>
    </citation>
    <scope>NUCLEOTIDE SEQUENCE [LARGE SCALE GENOMIC DNA]</scope>
    <source>
        <strain evidence="2">CGMCC 1.14993</strain>
    </source>
</reference>
<organism evidence="1 2">
    <name type="scientific">Gottfriedia solisilvae</name>
    <dbReference type="NCBI Taxonomy" id="1516104"/>
    <lineage>
        <taxon>Bacteria</taxon>
        <taxon>Bacillati</taxon>
        <taxon>Bacillota</taxon>
        <taxon>Bacilli</taxon>
        <taxon>Bacillales</taxon>
        <taxon>Bacillaceae</taxon>
        <taxon>Gottfriedia</taxon>
    </lineage>
</organism>
<accession>A0A8J3AKV3</accession>
<proteinExistence type="predicted"/>
<evidence type="ECO:0000313" key="2">
    <source>
        <dbReference type="Proteomes" id="UP000626244"/>
    </source>
</evidence>
<dbReference type="Proteomes" id="UP000626244">
    <property type="component" value="Unassembled WGS sequence"/>
</dbReference>
<comment type="caution">
    <text evidence="1">The sequence shown here is derived from an EMBL/GenBank/DDBJ whole genome shotgun (WGS) entry which is preliminary data.</text>
</comment>
<sequence length="102" mass="11639">MKKWIEDLQYDLEEEIKEFVSSNTLIGDPILFFDQIIVIPFFEMVVLLGEGHAKVHFECLGTGLELIPKAFLVIIDGEIEVILVKNEDSNVFVTEKILDVTI</sequence>
<keyword evidence="2" id="KW-1185">Reference proteome</keyword>
<dbReference type="AlphaFoldDB" id="A0A8J3AKV3"/>